<evidence type="ECO:0000313" key="2">
    <source>
        <dbReference type="Proteomes" id="UP000000390"/>
    </source>
</evidence>
<accession>D8J6M0</accession>
<gene>
    <name evidence="1" type="ordered locus">HacjB3_02520</name>
</gene>
<evidence type="ECO:0000313" key="1">
    <source>
        <dbReference type="EMBL" id="ADJ13897.1"/>
    </source>
</evidence>
<dbReference type="KEGG" id="hje:HacjB3_02520"/>
<dbReference type="Proteomes" id="UP000000390">
    <property type="component" value="Chromosome"/>
</dbReference>
<dbReference type="EMBL" id="CP002062">
    <property type="protein sequence ID" value="ADJ13897.1"/>
    <property type="molecule type" value="Genomic_DNA"/>
</dbReference>
<sequence length="42" mass="4972">MCSIRDLFEGELTIKYFVGFCCDRFLVCSHFDLVFTGRYLLI</sequence>
<reference evidence="1 2" key="1">
    <citation type="journal article" date="2010" name="J. Bacteriol.">
        <title>Complete genome sequence of Halalkalicoccus jeotgali B3(T), an extremely halophilic archaeon.</title>
        <authorList>
            <person name="Roh S.W."/>
            <person name="Nam Y.D."/>
            <person name="Nam S.H."/>
            <person name="Choi S.H."/>
            <person name="Park H.S."/>
            <person name="Bae J.W."/>
        </authorList>
    </citation>
    <scope>NUCLEOTIDE SEQUENCE [LARGE SCALE GENOMIC DNA]</scope>
    <source>
        <strain evidence="2">DSM 18796 / CECT 7217 / JCM 14584 / KCTC 4019 / B3</strain>
    </source>
</reference>
<dbReference type="AlphaFoldDB" id="D8J6M0"/>
<dbReference type="HOGENOM" id="CLU_3245230_0_0_2"/>
<organism evidence="1 2">
    <name type="scientific">Halalkalicoccus jeotgali (strain DSM 18796 / CECT 7217 / JCM 14584 / KCTC 4019 / B3)</name>
    <dbReference type="NCBI Taxonomy" id="795797"/>
    <lineage>
        <taxon>Archaea</taxon>
        <taxon>Methanobacteriati</taxon>
        <taxon>Methanobacteriota</taxon>
        <taxon>Stenosarchaea group</taxon>
        <taxon>Halobacteria</taxon>
        <taxon>Halobacteriales</taxon>
        <taxon>Halococcaceae</taxon>
        <taxon>Halalkalicoccus</taxon>
    </lineage>
</organism>
<protein>
    <submittedName>
        <fullName evidence="1">Uncharacterized protein</fullName>
    </submittedName>
</protein>
<name>D8J6M0_HALJB</name>
<proteinExistence type="predicted"/>